<dbReference type="RefSeq" id="WP_237966860.1">
    <property type="nucleotide sequence ID" value="NZ_JAKNHQ010000011.1"/>
</dbReference>
<organism evidence="10 11">
    <name type="scientific">Anaeromassilibacillus senegalensis</name>
    <dbReference type="NCBI Taxonomy" id="1673717"/>
    <lineage>
        <taxon>Bacteria</taxon>
        <taxon>Bacillati</taxon>
        <taxon>Bacillota</taxon>
        <taxon>Clostridia</taxon>
        <taxon>Eubacteriales</taxon>
        <taxon>Acutalibacteraceae</taxon>
        <taxon>Anaeromassilibacillus</taxon>
    </lineage>
</organism>
<proteinExistence type="inferred from homology"/>
<accession>A0ABS9MKM7</accession>
<feature type="transmembrane region" description="Helical" evidence="7">
    <location>
        <begin position="294"/>
        <end position="318"/>
    </location>
</feature>
<feature type="transmembrane region" description="Helical" evidence="7">
    <location>
        <begin position="347"/>
        <end position="368"/>
    </location>
</feature>
<dbReference type="PANTHER" id="PTHR30572:SF4">
    <property type="entry name" value="ABC TRANSPORTER PERMEASE YTRF"/>
    <property type="match status" value="1"/>
</dbReference>
<feature type="transmembrane region" description="Helical" evidence="7">
    <location>
        <begin position="380"/>
        <end position="400"/>
    </location>
</feature>
<evidence type="ECO:0000256" key="1">
    <source>
        <dbReference type="ARBA" id="ARBA00004651"/>
    </source>
</evidence>
<dbReference type="Pfam" id="PF12704">
    <property type="entry name" value="MacB_PCD"/>
    <property type="match status" value="1"/>
</dbReference>
<keyword evidence="11" id="KW-1185">Reference proteome</keyword>
<feature type="domain" description="ABC3 transporter permease C-terminal" evidence="8">
    <location>
        <begin position="297"/>
        <end position="410"/>
    </location>
</feature>
<sequence>MNLFENISLAVAGLISNKMRALLTMLGIIIGIGSVIAITSVGDAMTGVVSSSMESMGVNNVAIQVTPRDYTGSYTYTEDDLITDEMIEQYQNKYRNEIVGIGLMESAGSGVITKFHEDNKVSLEGVNEGFATGATGTQVDMLRGRFINESDTQRGKYVAVIAKSLADTLFPGNQEILGQEIKIQMDSGGRQTFTIVGVYEDQANSFLMGSAGMSSTIYIPISTAYRVLDYTPDGYYYFYIAVQPGLDYQAFAEESAGFFNDRFYVKNETMHCEAQSLESMVKQVNDMLGTISTAIAVIAGISLLVGGIGVMNIMLVSVTERTREIGIRKALGAPDSAIRTQFIVESMIICVIGGALGILLGALLGYAGGVLLGMPAVPSIVSIVIAVGFSMLIGVFFGYYPANKAAKLDPIDALRYE</sequence>
<comment type="caution">
    <text evidence="10">The sequence shown here is derived from an EMBL/GenBank/DDBJ whole genome shotgun (WGS) entry which is preliminary data.</text>
</comment>
<dbReference type="Proteomes" id="UP001298681">
    <property type="component" value="Unassembled WGS sequence"/>
</dbReference>
<keyword evidence="4 7" id="KW-1133">Transmembrane helix</keyword>
<gene>
    <name evidence="10" type="ORF">L0P57_09030</name>
</gene>
<dbReference type="PANTHER" id="PTHR30572">
    <property type="entry name" value="MEMBRANE COMPONENT OF TRANSPORTER-RELATED"/>
    <property type="match status" value="1"/>
</dbReference>
<evidence type="ECO:0000256" key="5">
    <source>
        <dbReference type="ARBA" id="ARBA00023136"/>
    </source>
</evidence>
<keyword evidence="3 7" id="KW-0812">Transmembrane</keyword>
<protein>
    <submittedName>
        <fullName evidence="10">ABC transporter permease</fullName>
    </submittedName>
</protein>
<evidence type="ECO:0000313" key="11">
    <source>
        <dbReference type="Proteomes" id="UP001298681"/>
    </source>
</evidence>
<dbReference type="EMBL" id="JAKNHQ010000011">
    <property type="protein sequence ID" value="MCG4611073.1"/>
    <property type="molecule type" value="Genomic_DNA"/>
</dbReference>
<evidence type="ECO:0000256" key="6">
    <source>
        <dbReference type="ARBA" id="ARBA00038076"/>
    </source>
</evidence>
<dbReference type="InterPro" id="IPR050250">
    <property type="entry name" value="Macrolide_Exporter_MacB"/>
</dbReference>
<feature type="domain" description="MacB-like periplasmic core" evidence="9">
    <location>
        <begin position="22"/>
        <end position="254"/>
    </location>
</feature>
<reference evidence="10 11" key="1">
    <citation type="submission" date="2022-01" db="EMBL/GenBank/DDBJ databases">
        <title>Collection of gut derived symbiotic bacterial strains cultured from healthy donors.</title>
        <authorList>
            <person name="Lin H."/>
            <person name="Kohout C."/>
            <person name="Waligurski E."/>
            <person name="Pamer E.G."/>
        </authorList>
    </citation>
    <scope>NUCLEOTIDE SEQUENCE [LARGE SCALE GENOMIC DNA]</scope>
    <source>
        <strain evidence="10 11">DFI.7.58</strain>
    </source>
</reference>
<evidence type="ECO:0000256" key="4">
    <source>
        <dbReference type="ARBA" id="ARBA00022989"/>
    </source>
</evidence>
<evidence type="ECO:0000259" key="9">
    <source>
        <dbReference type="Pfam" id="PF12704"/>
    </source>
</evidence>
<feature type="transmembrane region" description="Helical" evidence="7">
    <location>
        <begin position="21"/>
        <end position="42"/>
    </location>
</feature>
<comment type="similarity">
    <text evidence="6">Belongs to the ABC-4 integral membrane protein family.</text>
</comment>
<evidence type="ECO:0000256" key="7">
    <source>
        <dbReference type="SAM" id="Phobius"/>
    </source>
</evidence>
<evidence type="ECO:0000256" key="2">
    <source>
        <dbReference type="ARBA" id="ARBA00022475"/>
    </source>
</evidence>
<evidence type="ECO:0000313" key="10">
    <source>
        <dbReference type="EMBL" id="MCG4611073.1"/>
    </source>
</evidence>
<comment type="subcellular location">
    <subcellularLocation>
        <location evidence="1">Cell membrane</location>
        <topology evidence="1">Multi-pass membrane protein</topology>
    </subcellularLocation>
</comment>
<name>A0ABS9MKM7_9FIRM</name>
<dbReference type="InterPro" id="IPR003838">
    <property type="entry name" value="ABC3_permease_C"/>
</dbReference>
<dbReference type="Pfam" id="PF02687">
    <property type="entry name" value="FtsX"/>
    <property type="match status" value="1"/>
</dbReference>
<keyword evidence="2" id="KW-1003">Cell membrane</keyword>
<keyword evidence="5 7" id="KW-0472">Membrane</keyword>
<evidence type="ECO:0000259" key="8">
    <source>
        <dbReference type="Pfam" id="PF02687"/>
    </source>
</evidence>
<dbReference type="InterPro" id="IPR025857">
    <property type="entry name" value="MacB_PCD"/>
</dbReference>
<evidence type="ECO:0000256" key="3">
    <source>
        <dbReference type="ARBA" id="ARBA00022692"/>
    </source>
</evidence>